<keyword evidence="1" id="KW-0812">Transmembrane</keyword>
<evidence type="ECO:0000313" key="2">
    <source>
        <dbReference type="EMBL" id="GIO51475.1"/>
    </source>
</evidence>
<evidence type="ECO:0000256" key="1">
    <source>
        <dbReference type="SAM" id="Phobius"/>
    </source>
</evidence>
<sequence>MNAVIISNKTAPYVHEAIGNMDISFEKVGRFTPEQFWEDCQSAARINISTLILDMDCVEPKAFMEGLRQYRSYRSQVPVIVIALDRQDDDGMIHKLAEMGITVITTAPGTNPKSIIKALIKLQPGNSQSSGTEITEDPEFNMERIKDKIYRYTSRLTAAPLHGADVMDLELPDLPVQERVILQDRIIGTITVAVAGAESKMGATHFSILIANYLNRKGYKAAIKEANNSRDFSRIEHAYEGIKDFVSQTAHFNINGVEYYKSSSPEDMSKLISYGYDYLILDIGSMEDNDWGHEFYRAGVQIVVGAGSEWRQPQIIQFREKHKHMDQSNWLYCIPFIEKLGIKDIRKELPGNLVYRIPPHPDPYKTQSDTDALLNNVLKKYLGEKKKASTKNILYSIIGACVLIIIILVIVLLVKL</sequence>
<keyword evidence="1" id="KW-1133">Transmembrane helix</keyword>
<dbReference type="Proteomes" id="UP000682811">
    <property type="component" value="Unassembled WGS sequence"/>
</dbReference>
<dbReference type="AlphaFoldDB" id="A0A920CUM5"/>
<name>A0A920CUM5_9BACL</name>
<keyword evidence="3" id="KW-1185">Reference proteome</keyword>
<dbReference type="EMBL" id="BORT01000054">
    <property type="protein sequence ID" value="GIO51475.1"/>
    <property type="molecule type" value="Genomic_DNA"/>
</dbReference>
<keyword evidence="1" id="KW-0472">Membrane</keyword>
<gene>
    <name evidence="2" type="ORF">J34TS1_62400</name>
</gene>
<comment type="caution">
    <text evidence="2">The sequence shown here is derived from an EMBL/GenBank/DDBJ whole genome shotgun (WGS) entry which is preliminary data.</text>
</comment>
<accession>A0A920CUM5</accession>
<feature type="transmembrane region" description="Helical" evidence="1">
    <location>
        <begin position="393"/>
        <end position="414"/>
    </location>
</feature>
<protein>
    <submittedName>
        <fullName evidence="2">Uncharacterized protein</fullName>
    </submittedName>
</protein>
<dbReference type="RefSeq" id="WP_212981457.1">
    <property type="nucleotide sequence ID" value="NZ_AP025343.1"/>
</dbReference>
<organism evidence="2 3">
    <name type="scientific">Paenibacillus azoreducens</name>
    <dbReference type="NCBI Taxonomy" id="116718"/>
    <lineage>
        <taxon>Bacteria</taxon>
        <taxon>Bacillati</taxon>
        <taxon>Bacillota</taxon>
        <taxon>Bacilli</taxon>
        <taxon>Bacillales</taxon>
        <taxon>Paenibacillaceae</taxon>
        <taxon>Paenibacillus</taxon>
    </lineage>
</organism>
<reference evidence="2 3" key="1">
    <citation type="submission" date="2021-03" db="EMBL/GenBank/DDBJ databases">
        <title>Antimicrobial resistance genes in bacteria isolated from Japanese honey, and their potential for conferring macrolide and lincosamide resistance in the American foulbrood pathogen Paenibacillus larvae.</title>
        <authorList>
            <person name="Okamoto M."/>
            <person name="Kumagai M."/>
            <person name="Kanamori H."/>
            <person name="Takamatsu D."/>
        </authorList>
    </citation>
    <scope>NUCLEOTIDE SEQUENCE [LARGE SCALE GENOMIC DNA]</scope>
    <source>
        <strain evidence="2 3">J34TS1</strain>
    </source>
</reference>
<proteinExistence type="predicted"/>
<evidence type="ECO:0000313" key="3">
    <source>
        <dbReference type="Proteomes" id="UP000682811"/>
    </source>
</evidence>